<protein>
    <recommendedName>
        <fullName evidence="10">DDT domain-containing protein</fullName>
    </recommendedName>
</protein>
<feature type="domain" description="WAC" evidence="7">
    <location>
        <begin position="22"/>
        <end position="127"/>
    </location>
</feature>
<sequence length="725" mass="84145">MPLFKRKPFSLAVPPDDLDPNELVYQVRFTKEIFKDYREYLNRLNLYRRRSWTCKVTGKTNLTYEEALVSEQRAIEKVQEFPQELMMPTLQMIQFSTLNLNDLVNAIAKKLQEHFLEGAELYGKKDESVCACKILKVLEKEGGSVEYKVGWFNTNKTITGTSILGADVLIRKKPPFTRSVIKSFIRESTSQSAPWVVHEKLARKHGISTEPCDEVKHKFIVLNGCVRPKKEKTYDSETKTLDADKGKNRKKRQRIDNVNSEVLELPKKKAKEVEEKPKVELIKYPIDDLLVKPGKDDPVFTDRKPGKDDPVFTDRPSPSTDFRVPLECVGDLLMVWDFCSSFSRLLNLFPFSLENFEKAVCHKNSNLGLIVEVHSAILSLLIKDEGDYFEIIKKKNRKPKITLMKWTEYVCDCLEMEGMTDLSRHSPTIKRGHYGYLDIQAKLSIFCVLVEEAINTNAIRQQLDEYIEQQQALAAMKRGESRKKKEQKNLKGEDDKEVMGHDLDNEAAKLQGAENQVNEIINSSKRNHISKNRKHAVMTSKLEKNPKMDAKPSAENASKSNGIEERQRGGWRRKGRVAEIQEKTDEKQNSKQEEHFEREIEKRFVRTSPLGKDKLHNRYWFFRHDGRIFVESSDSKQWGYYSSKEELDSLMGSLNLKGVRERNLKKQLEKHYQRISLALQKRSKDMAQRVMLESAVLRRSTRVRAPSKENPAMAFLNYINKWKEN</sequence>
<dbReference type="InterPro" id="IPR018501">
    <property type="entry name" value="DDT_dom"/>
</dbReference>
<dbReference type="PANTHER" id="PTHR15546">
    <property type="entry name" value="BROMODOMAIN ADJACENT TO ZINC FINGER DOMAIN, 2A"/>
    <property type="match status" value="1"/>
</dbReference>
<proteinExistence type="predicted"/>
<evidence type="ECO:0000259" key="7">
    <source>
        <dbReference type="PROSITE" id="PS51136"/>
    </source>
</evidence>
<feature type="compositionally biased region" description="Basic and acidic residues" evidence="5">
    <location>
        <begin position="541"/>
        <end position="552"/>
    </location>
</feature>
<feature type="region of interest" description="Disordered" evidence="5">
    <location>
        <begin position="475"/>
        <end position="496"/>
    </location>
</feature>
<dbReference type="GO" id="GO:0000785">
    <property type="term" value="C:chromatin"/>
    <property type="evidence" value="ECO:0007669"/>
    <property type="project" value="UniProtKB-ARBA"/>
</dbReference>
<dbReference type="EMBL" id="JAUJYO010000008">
    <property type="protein sequence ID" value="KAK1311006.1"/>
    <property type="molecule type" value="Genomic_DNA"/>
</dbReference>
<accession>A0AAV9EBY0</accession>
<evidence type="ECO:0000256" key="3">
    <source>
        <dbReference type="ARBA" id="ARBA00023242"/>
    </source>
</evidence>
<evidence type="ECO:0000313" key="9">
    <source>
        <dbReference type="Proteomes" id="UP001180020"/>
    </source>
</evidence>
<evidence type="ECO:0000256" key="5">
    <source>
        <dbReference type="SAM" id="MobiDB-lite"/>
    </source>
</evidence>
<feature type="compositionally biased region" description="Basic and acidic residues" evidence="5">
    <location>
        <begin position="233"/>
        <end position="246"/>
    </location>
</feature>
<dbReference type="Proteomes" id="UP001180020">
    <property type="component" value="Unassembled WGS sequence"/>
</dbReference>
<organism evidence="8 9">
    <name type="scientific">Acorus calamus</name>
    <name type="common">Sweet flag</name>
    <dbReference type="NCBI Taxonomy" id="4465"/>
    <lineage>
        <taxon>Eukaryota</taxon>
        <taxon>Viridiplantae</taxon>
        <taxon>Streptophyta</taxon>
        <taxon>Embryophyta</taxon>
        <taxon>Tracheophyta</taxon>
        <taxon>Spermatophyta</taxon>
        <taxon>Magnoliopsida</taxon>
        <taxon>Liliopsida</taxon>
        <taxon>Acoraceae</taxon>
        <taxon>Acorus</taxon>
    </lineage>
</organism>
<feature type="region of interest" description="Disordered" evidence="5">
    <location>
        <begin position="521"/>
        <end position="599"/>
    </location>
</feature>
<evidence type="ECO:0000256" key="1">
    <source>
        <dbReference type="ARBA" id="ARBA00004123"/>
    </source>
</evidence>
<comment type="caution">
    <text evidence="8">The sequence shown here is derived from an EMBL/GenBank/DDBJ whole genome shotgun (WGS) entry which is preliminary data.</text>
</comment>
<gene>
    <name evidence="8" type="ORF">QJS10_CPA08g01255</name>
</gene>
<dbReference type="InterPro" id="IPR013136">
    <property type="entry name" value="WSTF_Acf1_Cbp146"/>
</dbReference>
<reference evidence="8" key="1">
    <citation type="journal article" date="2023" name="Nat. Commun.">
        <title>Diploid and tetraploid genomes of Acorus and the evolution of monocots.</title>
        <authorList>
            <person name="Ma L."/>
            <person name="Liu K.W."/>
            <person name="Li Z."/>
            <person name="Hsiao Y.Y."/>
            <person name="Qi Y."/>
            <person name="Fu T."/>
            <person name="Tang G.D."/>
            <person name="Zhang D."/>
            <person name="Sun W.H."/>
            <person name="Liu D.K."/>
            <person name="Li Y."/>
            <person name="Chen G.Z."/>
            <person name="Liu X.D."/>
            <person name="Liao X.Y."/>
            <person name="Jiang Y.T."/>
            <person name="Yu X."/>
            <person name="Hao Y."/>
            <person name="Huang J."/>
            <person name="Zhao X.W."/>
            <person name="Ke S."/>
            <person name="Chen Y.Y."/>
            <person name="Wu W.L."/>
            <person name="Hsu J.L."/>
            <person name="Lin Y.F."/>
            <person name="Huang M.D."/>
            <person name="Li C.Y."/>
            <person name="Huang L."/>
            <person name="Wang Z.W."/>
            <person name="Zhao X."/>
            <person name="Zhong W.Y."/>
            <person name="Peng D.H."/>
            <person name="Ahmad S."/>
            <person name="Lan S."/>
            <person name="Zhang J.S."/>
            <person name="Tsai W.C."/>
            <person name="Van de Peer Y."/>
            <person name="Liu Z.J."/>
        </authorList>
    </citation>
    <scope>NUCLEOTIDE SEQUENCE</scope>
    <source>
        <strain evidence="8">CP</strain>
    </source>
</reference>
<evidence type="ECO:0000259" key="6">
    <source>
        <dbReference type="PROSITE" id="PS50827"/>
    </source>
</evidence>
<dbReference type="InterPro" id="IPR028942">
    <property type="entry name" value="WHIM1_dom"/>
</dbReference>
<dbReference type="Pfam" id="PF15612">
    <property type="entry name" value="WHIM1"/>
    <property type="match status" value="1"/>
</dbReference>
<feature type="compositionally biased region" description="Basic and acidic residues" evidence="5">
    <location>
        <begin position="295"/>
        <end position="312"/>
    </location>
</feature>
<feature type="region of interest" description="Disordered" evidence="5">
    <location>
        <begin position="295"/>
        <end position="315"/>
    </location>
</feature>
<evidence type="ECO:0008006" key="10">
    <source>
        <dbReference type="Google" id="ProtNLM"/>
    </source>
</evidence>
<feature type="compositionally biased region" description="Basic and acidic residues" evidence="5">
    <location>
        <begin position="576"/>
        <end position="599"/>
    </location>
</feature>
<keyword evidence="2" id="KW-0175">Coiled coil</keyword>
<feature type="region of interest" description="Disordered" evidence="5">
    <location>
        <begin position="233"/>
        <end position="252"/>
    </location>
</feature>
<dbReference type="SMART" id="SM00571">
    <property type="entry name" value="DDT"/>
    <property type="match status" value="1"/>
</dbReference>
<feature type="domain" description="DDT" evidence="6">
    <location>
        <begin position="326"/>
        <end position="387"/>
    </location>
</feature>
<dbReference type="InterPro" id="IPR053271">
    <property type="entry name" value="DDT_domain"/>
</dbReference>
<evidence type="ECO:0000256" key="4">
    <source>
        <dbReference type="PROSITE-ProRule" id="PRU00475"/>
    </source>
</evidence>
<evidence type="ECO:0000256" key="2">
    <source>
        <dbReference type="ARBA" id="ARBA00023054"/>
    </source>
</evidence>
<keyword evidence="9" id="KW-1185">Reference proteome</keyword>
<dbReference type="Pfam" id="PF02791">
    <property type="entry name" value="DDT"/>
    <property type="match status" value="1"/>
</dbReference>
<dbReference type="Pfam" id="PF10537">
    <property type="entry name" value="WAC_Acf1_DNA_bd"/>
    <property type="match status" value="1"/>
</dbReference>
<dbReference type="PROSITE" id="PS50827">
    <property type="entry name" value="DDT"/>
    <property type="match status" value="1"/>
</dbReference>
<reference evidence="8" key="2">
    <citation type="submission" date="2023-06" db="EMBL/GenBank/DDBJ databases">
        <authorList>
            <person name="Ma L."/>
            <person name="Liu K.-W."/>
            <person name="Li Z."/>
            <person name="Hsiao Y.-Y."/>
            <person name="Qi Y."/>
            <person name="Fu T."/>
            <person name="Tang G."/>
            <person name="Zhang D."/>
            <person name="Sun W.-H."/>
            <person name="Liu D.-K."/>
            <person name="Li Y."/>
            <person name="Chen G.-Z."/>
            <person name="Liu X.-D."/>
            <person name="Liao X.-Y."/>
            <person name="Jiang Y.-T."/>
            <person name="Yu X."/>
            <person name="Hao Y."/>
            <person name="Huang J."/>
            <person name="Zhao X.-W."/>
            <person name="Ke S."/>
            <person name="Chen Y.-Y."/>
            <person name="Wu W.-L."/>
            <person name="Hsu J.-L."/>
            <person name="Lin Y.-F."/>
            <person name="Huang M.-D."/>
            <person name="Li C.-Y."/>
            <person name="Huang L."/>
            <person name="Wang Z.-W."/>
            <person name="Zhao X."/>
            <person name="Zhong W.-Y."/>
            <person name="Peng D.-H."/>
            <person name="Ahmad S."/>
            <person name="Lan S."/>
            <person name="Zhang J.-S."/>
            <person name="Tsai W.-C."/>
            <person name="Van De Peer Y."/>
            <person name="Liu Z.-J."/>
        </authorList>
    </citation>
    <scope>NUCLEOTIDE SEQUENCE</scope>
    <source>
        <strain evidence="8">CP</strain>
        <tissue evidence="8">Leaves</tissue>
    </source>
</reference>
<dbReference type="PANTHER" id="PTHR15546:SF2">
    <property type="entry name" value="DDT DOMAIN-CONTAINING PROTEIN DDB_G0282237"/>
    <property type="match status" value="1"/>
</dbReference>
<dbReference type="InterPro" id="IPR028941">
    <property type="entry name" value="WHIM2_dom"/>
</dbReference>
<dbReference type="AlphaFoldDB" id="A0AAV9EBY0"/>
<feature type="compositionally biased region" description="Basic residues" evidence="5">
    <location>
        <begin position="525"/>
        <end position="536"/>
    </location>
</feature>
<keyword evidence="3 4" id="KW-0539">Nucleus</keyword>
<dbReference type="Pfam" id="PF15613">
    <property type="entry name" value="WSD"/>
    <property type="match status" value="1"/>
</dbReference>
<evidence type="ECO:0000313" key="8">
    <source>
        <dbReference type="EMBL" id="KAK1311006.1"/>
    </source>
</evidence>
<comment type="subcellular location">
    <subcellularLocation>
        <location evidence="1 4">Nucleus</location>
    </subcellularLocation>
</comment>
<dbReference type="GO" id="GO:0005634">
    <property type="term" value="C:nucleus"/>
    <property type="evidence" value="ECO:0007669"/>
    <property type="project" value="UniProtKB-SubCell"/>
</dbReference>
<name>A0AAV9EBY0_ACOCL</name>
<feature type="compositionally biased region" description="Basic and acidic residues" evidence="5">
    <location>
        <begin position="487"/>
        <end position="496"/>
    </location>
</feature>
<dbReference type="PROSITE" id="PS51136">
    <property type="entry name" value="WAC"/>
    <property type="match status" value="1"/>
</dbReference>